<accession>A2EMP2</accession>
<evidence type="ECO:0000256" key="1">
    <source>
        <dbReference type="ARBA" id="ARBA00006385"/>
    </source>
</evidence>
<dbReference type="PANTHER" id="PTHR12262">
    <property type="entry name" value="CCR4-NOT TRANSCRIPTION COMPLEX SUBUNIT 9"/>
    <property type="match status" value="1"/>
</dbReference>
<dbReference type="GO" id="GO:0017148">
    <property type="term" value="P:negative regulation of translation"/>
    <property type="evidence" value="ECO:0000318"/>
    <property type="project" value="GO_Central"/>
</dbReference>
<reference evidence="3" key="1">
    <citation type="submission" date="2006-10" db="EMBL/GenBank/DDBJ databases">
        <authorList>
            <person name="Amadeo P."/>
            <person name="Zhao Q."/>
            <person name="Wortman J."/>
            <person name="Fraser-Liggett C."/>
            <person name="Carlton J."/>
        </authorList>
    </citation>
    <scope>NUCLEOTIDE SEQUENCE</scope>
    <source>
        <strain evidence="3">G3</strain>
    </source>
</reference>
<dbReference type="InterPro" id="IPR007216">
    <property type="entry name" value="CNOT9"/>
</dbReference>
<dbReference type="OrthoDB" id="1183224at2759"/>
<dbReference type="RefSeq" id="XP_001318335.1">
    <property type="nucleotide sequence ID" value="XM_001318300.1"/>
</dbReference>
<proteinExistence type="inferred from homology"/>
<dbReference type="FunFam" id="1.25.10.10:FF:000661">
    <property type="entry name" value="Cell differentiation family, Rcd1-like containing protein"/>
    <property type="match status" value="1"/>
</dbReference>
<evidence type="ECO:0000313" key="3">
    <source>
        <dbReference type="EMBL" id="EAY06112.1"/>
    </source>
</evidence>
<dbReference type="GO" id="GO:0006402">
    <property type="term" value="P:mRNA catabolic process"/>
    <property type="evidence" value="ECO:0007669"/>
    <property type="project" value="InterPro"/>
</dbReference>
<comment type="similarity">
    <text evidence="1">Belongs to the CNOT9 family.</text>
</comment>
<dbReference type="EMBL" id="DS113432">
    <property type="protein sequence ID" value="EAY06112.1"/>
    <property type="molecule type" value="Genomic_DNA"/>
</dbReference>
<dbReference type="STRING" id="5722.A2EMP2"/>
<dbReference type="Gene3D" id="1.25.10.10">
    <property type="entry name" value="Leucine-rich Repeat Variant"/>
    <property type="match status" value="1"/>
</dbReference>
<dbReference type="eggNOG" id="KOG3036">
    <property type="taxonomic scope" value="Eukaryota"/>
</dbReference>
<organism evidence="3 4">
    <name type="scientific">Trichomonas vaginalis (strain ATCC PRA-98 / G3)</name>
    <dbReference type="NCBI Taxonomy" id="412133"/>
    <lineage>
        <taxon>Eukaryota</taxon>
        <taxon>Metamonada</taxon>
        <taxon>Parabasalia</taxon>
        <taxon>Trichomonadida</taxon>
        <taxon>Trichomonadidae</taxon>
        <taxon>Trichomonas</taxon>
    </lineage>
</organism>
<evidence type="ECO:0000256" key="2">
    <source>
        <dbReference type="SAM" id="MobiDB-lite"/>
    </source>
</evidence>
<dbReference type="VEuPathDB" id="TrichDB:TVAG_349650"/>
<name>A2EMP2_TRIV3</name>
<dbReference type="InParanoid" id="A2EMP2"/>
<dbReference type="GO" id="GO:0030015">
    <property type="term" value="C:CCR4-NOT core complex"/>
    <property type="evidence" value="ECO:0000318"/>
    <property type="project" value="GO_Central"/>
</dbReference>
<keyword evidence="4" id="KW-1185">Reference proteome</keyword>
<dbReference type="Pfam" id="PF04078">
    <property type="entry name" value="Rcd1"/>
    <property type="match status" value="1"/>
</dbReference>
<dbReference type="GO" id="GO:0000932">
    <property type="term" value="C:P-body"/>
    <property type="evidence" value="ECO:0000318"/>
    <property type="project" value="GO_Central"/>
</dbReference>
<gene>
    <name evidence="3" type="ORF">TVAG_349650</name>
</gene>
<dbReference type="SUPFAM" id="SSF48371">
    <property type="entry name" value="ARM repeat"/>
    <property type="match status" value="1"/>
</dbReference>
<dbReference type="VEuPathDB" id="TrichDB:TVAGG3_0810400"/>
<evidence type="ECO:0000313" key="4">
    <source>
        <dbReference type="Proteomes" id="UP000001542"/>
    </source>
</evidence>
<dbReference type="InterPro" id="IPR016024">
    <property type="entry name" value="ARM-type_fold"/>
</dbReference>
<dbReference type="AlphaFoldDB" id="A2EMP2"/>
<dbReference type="Proteomes" id="UP000001542">
    <property type="component" value="Unassembled WGS sequence"/>
</dbReference>
<dbReference type="InterPro" id="IPR011989">
    <property type="entry name" value="ARM-like"/>
</dbReference>
<sequence length="304" mass="33700">MSVGMHRPATPSFYPGNQPYAHVQSPARTGEQVSKYIKNITIPSQRQEAVQYLSINRDTIKGIGVQLWETPAVMVALLSDIMSIYPAITSVATVLSTYPSPLSIQHVVHVCNCIALLQSVASASPEVRKGFISSNMPIYLFPFIHATNQIRECEMLKLASLGVISCLAQSGESESIDYLIQYEFVPLCLRVLKFGDEINKIVASYIIAKVFSDKKGIQFLCCQNDHLETALHILNKSVVDLNSQFSPRLSRNVCMAYESLLAVQDALPTIKKCAIAEIKDALIATDTDFKRLYTSLLSLQTKHE</sequence>
<feature type="region of interest" description="Disordered" evidence="2">
    <location>
        <begin position="1"/>
        <end position="20"/>
    </location>
</feature>
<reference evidence="3" key="2">
    <citation type="journal article" date="2007" name="Science">
        <title>Draft genome sequence of the sexually transmitted pathogen Trichomonas vaginalis.</title>
        <authorList>
            <person name="Carlton J.M."/>
            <person name="Hirt R.P."/>
            <person name="Silva J.C."/>
            <person name="Delcher A.L."/>
            <person name="Schatz M."/>
            <person name="Zhao Q."/>
            <person name="Wortman J.R."/>
            <person name="Bidwell S.L."/>
            <person name="Alsmark U.C.M."/>
            <person name="Besteiro S."/>
            <person name="Sicheritz-Ponten T."/>
            <person name="Noel C.J."/>
            <person name="Dacks J.B."/>
            <person name="Foster P.G."/>
            <person name="Simillion C."/>
            <person name="Van de Peer Y."/>
            <person name="Miranda-Saavedra D."/>
            <person name="Barton G.J."/>
            <person name="Westrop G.D."/>
            <person name="Mueller S."/>
            <person name="Dessi D."/>
            <person name="Fiori P.L."/>
            <person name="Ren Q."/>
            <person name="Paulsen I."/>
            <person name="Zhang H."/>
            <person name="Bastida-Corcuera F.D."/>
            <person name="Simoes-Barbosa A."/>
            <person name="Brown M.T."/>
            <person name="Hayes R.D."/>
            <person name="Mukherjee M."/>
            <person name="Okumura C.Y."/>
            <person name="Schneider R."/>
            <person name="Smith A.J."/>
            <person name="Vanacova S."/>
            <person name="Villalvazo M."/>
            <person name="Haas B.J."/>
            <person name="Pertea M."/>
            <person name="Feldblyum T.V."/>
            <person name="Utterback T.R."/>
            <person name="Shu C.L."/>
            <person name="Osoegawa K."/>
            <person name="de Jong P.J."/>
            <person name="Hrdy I."/>
            <person name="Horvathova L."/>
            <person name="Zubacova Z."/>
            <person name="Dolezal P."/>
            <person name="Malik S.B."/>
            <person name="Logsdon J.M. Jr."/>
            <person name="Henze K."/>
            <person name="Gupta A."/>
            <person name="Wang C.C."/>
            <person name="Dunne R.L."/>
            <person name="Upcroft J.A."/>
            <person name="Upcroft P."/>
            <person name="White O."/>
            <person name="Salzberg S.L."/>
            <person name="Tang P."/>
            <person name="Chiu C.-H."/>
            <person name="Lee Y.-S."/>
            <person name="Embley T.M."/>
            <person name="Coombs G.H."/>
            <person name="Mottram J.C."/>
            <person name="Tachezy J."/>
            <person name="Fraser-Liggett C.M."/>
            <person name="Johnson P.J."/>
        </authorList>
    </citation>
    <scope>NUCLEOTIDE SEQUENCE [LARGE SCALE GENOMIC DNA]</scope>
    <source>
        <strain evidence="3">G3</strain>
    </source>
</reference>
<protein>
    <submittedName>
        <fullName evidence="3">Cell differentiation family, Rcd1-like containing protein</fullName>
    </submittedName>
</protein>
<dbReference type="KEGG" id="tva:4763987"/>
<dbReference type="SMR" id="A2EMP2"/>